<comment type="caution">
    <text evidence="3">The sequence shown here is derived from an EMBL/GenBank/DDBJ whole genome shotgun (WGS) entry which is preliminary data.</text>
</comment>
<sequence>MKNLSLAVSLLIASSSIASAGMTSDLNSAIANMCEKLKTCAFQQVGINAASKQTPKATAINNSVNQACALIKADFTSAATTNTQKRKAIACASSVTKKTCSELSQPNAPSPPACKGFQSFKRSK</sequence>
<evidence type="ECO:0000256" key="2">
    <source>
        <dbReference type="SAM" id="SignalP"/>
    </source>
</evidence>
<evidence type="ECO:0008006" key="5">
    <source>
        <dbReference type="Google" id="ProtNLM"/>
    </source>
</evidence>
<proteinExistence type="predicted"/>
<keyword evidence="4" id="KW-1185">Reference proteome</keyword>
<feature type="signal peptide" evidence="2">
    <location>
        <begin position="1"/>
        <end position="20"/>
    </location>
</feature>
<reference evidence="3 4" key="1">
    <citation type="submission" date="2016-10" db="EMBL/GenBank/DDBJ databases">
        <authorList>
            <person name="Varghese N."/>
            <person name="Submissions S."/>
        </authorList>
    </citation>
    <scope>NUCLEOTIDE SEQUENCE [LARGE SCALE GENOMIC DNA]</scope>
    <source>
        <strain evidence="3 4">DSM 16392</strain>
    </source>
</reference>
<organism evidence="3 4">
    <name type="scientific">Pseudovibrio ascidiaceicola</name>
    <dbReference type="NCBI Taxonomy" id="285279"/>
    <lineage>
        <taxon>Bacteria</taxon>
        <taxon>Pseudomonadati</taxon>
        <taxon>Pseudomonadota</taxon>
        <taxon>Alphaproteobacteria</taxon>
        <taxon>Hyphomicrobiales</taxon>
        <taxon>Stappiaceae</taxon>
        <taxon>Pseudovibrio</taxon>
    </lineage>
</organism>
<evidence type="ECO:0000256" key="1">
    <source>
        <dbReference type="SAM" id="MobiDB-lite"/>
    </source>
</evidence>
<accession>A0A1I3ZCW8</accession>
<dbReference type="Proteomes" id="UP000199598">
    <property type="component" value="Unassembled WGS sequence"/>
</dbReference>
<feature type="region of interest" description="Disordered" evidence="1">
    <location>
        <begin position="101"/>
        <end position="124"/>
    </location>
</feature>
<dbReference type="EMBL" id="FOSK01000005">
    <property type="protein sequence ID" value="SFK41419.1"/>
    <property type="molecule type" value="Genomic_DNA"/>
</dbReference>
<feature type="chain" id="PRO_5046174818" description="Cysteine rich repeat protein" evidence="2">
    <location>
        <begin position="21"/>
        <end position="124"/>
    </location>
</feature>
<keyword evidence="2" id="KW-0732">Signal</keyword>
<dbReference type="RefSeq" id="WP_093519187.1">
    <property type="nucleotide sequence ID" value="NZ_FOSK01000005.1"/>
</dbReference>
<evidence type="ECO:0000313" key="3">
    <source>
        <dbReference type="EMBL" id="SFK41419.1"/>
    </source>
</evidence>
<gene>
    <name evidence="3" type="ORF">SAMN04488518_1055</name>
</gene>
<evidence type="ECO:0000313" key="4">
    <source>
        <dbReference type="Proteomes" id="UP000199598"/>
    </source>
</evidence>
<protein>
    <recommendedName>
        <fullName evidence="5">Cysteine rich repeat protein</fullName>
    </recommendedName>
</protein>
<name>A0A1I3ZCW8_9HYPH</name>